<accession>A0ABQ2DIA0</accession>
<keyword evidence="1 2" id="KW-0732">Signal</keyword>
<reference evidence="4" key="1">
    <citation type="journal article" date="2019" name="Int. J. Syst. Evol. Microbiol.">
        <title>The Global Catalogue of Microorganisms (GCM) 10K type strain sequencing project: providing services to taxonomists for standard genome sequencing and annotation.</title>
        <authorList>
            <consortium name="The Broad Institute Genomics Platform"/>
            <consortium name="The Broad Institute Genome Sequencing Center for Infectious Disease"/>
            <person name="Wu L."/>
            <person name="Ma J."/>
        </authorList>
    </citation>
    <scope>NUCLEOTIDE SEQUENCE [LARGE SCALE GENOMIC DNA]</scope>
    <source>
        <strain evidence="4">JCM 14370</strain>
    </source>
</reference>
<sequence length="752" mass="76935">MLKHAAPFTLLTLLLASCAQTPTSAPAQERFKVFGMGEIVVGEAAGIQAQNLTQSALQLKSLGNTMVDHNGYRYISTRYQVRNATSAGVASGTAKTNLTLIAGETASTLGNTAIRAIKKADGSAANPSLASLIVPTGTLAAGPVLASGQQSFQVFTSSEIAPLAGTTGLLNAFPYGFVVDRVGGGRTLPANPTVNDYQGTVTVSVKVPLQTPLSNTPTAFTLAVLFAEDSVTQVSESPEEQLLGNSGLAARVTAAGASRVNVFPGSTYSGTTRTLCKIPVSTAGSPSYLVNFKPGVAQVTPDVDVLAESSSYISATFDCADVAAPTLSASTPQNELTIQALQTGKRLTNFNTFNKGTFAQLGSEWTYTPGSGAAFKPNELVEVTLHQSGLRSSFVHRYRVKSAAEGAAGFNTATLYGTGTDFVFNVAVADVDGDGDLDALQSNGSTNSIRFFKGNGNGTFQTAVAYDLGEVIPGVALADVNNDGKPDIVGTKYTSAAISVMLGNGDGTFQTQQTSTGGGNGTALALGDINGDGNLDVVTGNRALNNATTMLGNGDGTFQSGTTLTTGNNVYDVDLGDLNGDGKLDLVIANADNNNVGVFKGNGNGTFQSMVTYPVGSVPTSVAVGDLNADGNLDVVVTNNGAHTISVLLGNGDATLQTQQTYTVTGTNPFPFDVALGDYNGDGKLDAVTSDNGVNDVSLFLGNGDGTLQADTHYSAVFAPTGLAAGDFNGDGKLDLITGSSFSQFGAVVIKK</sequence>
<dbReference type="PANTHER" id="PTHR46580">
    <property type="entry name" value="SENSOR KINASE-RELATED"/>
    <property type="match status" value="1"/>
</dbReference>
<keyword evidence="4" id="KW-1185">Reference proteome</keyword>
<dbReference type="SUPFAM" id="SSF69318">
    <property type="entry name" value="Integrin alpha N-terminal domain"/>
    <property type="match status" value="1"/>
</dbReference>
<evidence type="ECO:0000313" key="3">
    <source>
        <dbReference type="EMBL" id="GGJ58568.1"/>
    </source>
</evidence>
<dbReference type="Gene3D" id="2.30.30.100">
    <property type="match status" value="3"/>
</dbReference>
<feature type="signal peptide" evidence="2">
    <location>
        <begin position="1"/>
        <end position="19"/>
    </location>
</feature>
<dbReference type="PROSITE" id="PS51257">
    <property type="entry name" value="PROKAR_LIPOPROTEIN"/>
    <property type="match status" value="1"/>
</dbReference>
<dbReference type="EMBL" id="BMOD01000044">
    <property type="protein sequence ID" value="GGJ58568.1"/>
    <property type="molecule type" value="Genomic_DNA"/>
</dbReference>
<evidence type="ECO:0008006" key="5">
    <source>
        <dbReference type="Google" id="ProtNLM"/>
    </source>
</evidence>
<dbReference type="Gene3D" id="2.130.10.130">
    <property type="entry name" value="Integrin alpha, N-terminal"/>
    <property type="match status" value="1"/>
</dbReference>
<dbReference type="Proteomes" id="UP000632222">
    <property type="component" value="Unassembled WGS sequence"/>
</dbReference>
<gene>
    <name evidence="3" type="ORF">GCM10008938_50870</name>
</gene>
<dbReference type="RefSeq" id="WP_189009102.1">
    <property type="nucleotide sequence ID" value="NZ_BMOD01000044.1"/>
</dbReference>
<protein>
    <recommendedName>
        <fullName evidence="5">VCBS repeat-containing protein</fullName>
    </recommendedName>
</protein>
<dbReference type="PANTHER" id="PTHR46580:SF4">
    <property type="entry name" value="ATP_GTP-BINDING PROTEIN"/>
    <property type="match status" value="1"/>
</dbReference>
<proteinExistence type="predicted"/>
<evidence type="ECO:0000256" key="2">
    <source>
        <dbReference type="SAM" id="SignalP"/>
    </source>
</evidence>
<name>A0ABQ2DIA0_9DEIO</name>
<evidence type="ECO:0000313" key="4">
    <source>
        <dbReference type="Proteomes" id="UP000632222"/>
    </source>
</evidence>
<dbReference type="InterPro" id="IPR013517">
    <property type="entry name" value="FG-GAP"/>
</dbReference>
<evidence type="ECO:0000256" key="1">
    <source>
        <dbReference type="ARBA" id="ARBA00022729"/>
    </source>
</evidence>
<feature type="chain" id="PRO_5047086613" description="VCBS repeat-containing protein" evidence="2">
    <location>
        <begin position="20"/>
        <end position="752"/>
    </location>
</feature>
<organism evidence="3 4">
    <name type="scientific">Deinococcus roseus</name>
    <dbReference type="NCBI Taxonomy" id="392414"/>
    <lineage>
        <taxon>Bacteria</taxon>
        <taxon>Thermotogati</taxon>
        <taxon>Deinococcota</taxon>
        <taxon>Deinococci</taxon>
        <taxon>Deinococcales</taxon>
        <taxon>Deinococcaceae</taxon>
        <taxon>Deinococcus</taxon>
    </lineage>
</organism>
<dbReference type="InterPro" id="IPR028994">
    <property type="entry name" value="Integrin_alpha_N"/>
</dbReference>
<comment type="caution">
    <text evidence="3">The sequence shown here is derived from an EMBL/GenBank/DDBJ whole genome shotgun (WGS) entry which is preliminary data.</text>
</comment>
<dbReference type="Pfam" id="PF13517">
    <property type="entry name" value="FG-GAP_3"/>
    <property type="match status" value="3"/>
</dbReference>